<accession>E4U6A2</accession>
<evidence type="ECO:0000313" key="8">
    <source>
        <dbReference type="Proteomes" id="UP000008722"/>
    </source>
</evidence>
<dbReference type="Proteomes" id="UP000008722">
    <property type="component" value="Chromosome"/>
</dbReference>
<dbReference type="Gene3D" id="1.20.1440.20">
    <property type="entry name" value="LemA-like domain"/>
    <property type="match status" value="1"/>
</dbReference>
<dbReference type="eggNOG" id="COG1704">
    <property type="taxonomic scope" value="Bacteria"/>
</dbReference>
<organism evidence="7 8">
    <name type="scientific">Oceanithermus profundus (strain DSM 14977 / NBRC 100410 / VKM B-2274 / 506)</name>
    <dbReference type="NCBI Taxonomy" id="670487"/>
    <lineage>
        <taxon>Bacteria</taxon>
        <taxon>Thermotogati</taxon>
        <taxon>Deinococcota</taxon>
        <taxon>Deinococci</taxon>
        <taxon>Thermales</taxon>
        <taxon>Thermaceae</taxon>
        <taxon>Oceanithermus</taxon>
    </lineage>
</organism>
<protein>
    <submittedName>
        <fullName evidence="7">LemA family protein</fullName>
    </submittedName>
</protein>
<dbReference type="PANTHER" id="PTHR34478:SF1">
    <property type="entry name" value="PROTEIN LEMA"/>
    <property type="match status" value="1"/>
</dbReference>
<keyword evidence="8" id="KW-1185">Reference proteome</keyword>
<feature type="coiled-coil region" evidence="6">
    <location>
        <begin position="117"/>
        <end position="144"/>
    </location>
</feature>
<dbReference type="PANTHER" id="PTHR34478">
    <property type="entry name" value="PROTEIN LEMA"/>
    <property type="match status" value="1"/>
</dbReference>
<dbReference type="GO" id="GO:0016020">
    <property type="term" value="C:membrane"/>
    <property type="evidence" value="ECO:0007669"/>
    <property type="project" value="UniProtKB-SubCell"/>
</dbReference>
<dbReference type="RefSeq" id="WP_013456692.1">
    <property type="nucleotide sequence ID" value="NC_014761.1"/>
</dbReference>
<dbReference type="EMBL" id="CP002361">
    <property type="protein sequence ID" value="ADR35522.1"/>
    <property type="molecule type" value="Genomic_DNA"/>
</dbReference>
<comment type="subcellular location">
    <subcellularLocation>
        <location evidence="1">Membrane</location>
        <topology evidence="1">Single-pass membrane protein</topology>
    </subcellularLocation>
</comment>
<evidence type="ECO:0000313" key="7">
    <source>
        <dbReference type="EMBL" id="ADR35522.1"/>
    </source>
</evidence>
<dbReference type="KEGG" id="opr:Ocepr_0058"/>
<reference evidence="8" key="1">
    <citation type="submission" date="2010-11" db="EMBL/GenBank/DDBJ databases">
        <title>The complete sequence of chromosome of Oceanithermus profundus DSM 14977.</title>
        <authorList>
            <consortium name="US DOE Joint Genome Institute (JGI-PGF)"/>
            <person name="Lucas S."/>
            <person name="Copeland A."/>
            <person name="Lapidus A."/>
            <person name="Bruce D."/>
            <person name="Goodwin L."/>
            <person name="Pitluck S."/>
            <person name="Kyrpides N."/>
            <person name="Mavromatis K."/>
            <person name="Pagani I."/>
            <person name="Ivanova N."/>
            <person name="Zhang X."/>
            <person name="Brettin T."/>
            <person name="Detter J.C."/>
            <person name="Tapia R."/>
            <person name="Han C."/>
            <person name="Land M."/>
            <person name="Hauser L."/>
            <person name="Markowitz V."/>
            <person name="Cheng J.-F."/>
            <person name="Hugenholtz P."/>
            <person name="Woyke T."/>
            <person name="Wu D."/>
            <person name="Tindall B."/>
            <person name="Faehnrich R."/>
            <person name="Brambilla E."/>
            <person name="Klenk H.-P."/>
            <person name="Eisen J.A."/>
        </authorList>
    </citation>
    <scope>NUCLEOTIDE SEQUENCE [LARGE SCALE GENOMIC DNA]</scope>
    <source>
        <strain evidence="8">DSM 14977 / NBRC 100410 / VKM B-2274 / 506</strain>
    </source>
</reference>
<evidence type="ECO:0000256" key="6">
    <source>
        <dbReference type="SAM" id="Coils"/>
    </source>
</evidence>
<gene>
    <name evidence="7" type="ordered locus">Ocepr_0058</name>
</gene>
<evidence type="ECO:0000256" key="5">
    <source>
        <dbReference type="ARBA" id="ARBA00023136"/>
    </source>
</evidence>
<dbReference type="OrthoDB" id="9804152at2"/>
<evidence type="ECO:0000256" key="2">
    <source>
        <dbReference type="ARBA" id="ARBA00008854"/>
    </source>
</evidence>
<name>E4U6A2_OCEP5</name>
<comment type="similarity">
    <text evidence="2">Belongs to the LemA family.</text>
</comment>
<sequence length="187" mass="20834" precursor="true">MTALLILLILVAIVGAFMVLTYNTLIARKNQIDYAQGAIDALLKKRYDLIPNLVATVKGYAKHERELLEKVTELRARIGQARSDDERLGLEGQMSGLLGRLLVQLEAYPDLKANQNFLQLQAALNEIEEQISAARRAFNAAVVEFNNAIEMFPSNMVAGWMGLKRRRVFEVAESESEAPNVGRLFGS</sequence>
<evidence type="ECO:0000256" key="1">
    <source>
        <dbReference type="ARBA" id="ARBA00004167"/>
    </source>
</evidence>
<proteinExistence type="inferred from homology"/>
<keyword evidence="4" id="KW-1133">Transmembrane helix</keyword>
<evidence type="ECO:0000256" key="3">
    <source>
        <dbReference type="ARBA" id="ARBA00022692"/>
    </source>
</evidence>
<dbReference type="InterPro" id="IPR023353">
    <property type="entry name" value="LemA-like_dom_sf"/>
</dbReference>
<keyword evidence="5" id="KW-0472">Membrane</keyword>
<dbReference type="AlphaFoldDB" id="E4U6A2"/>
<dbReference type="HOGENOM" id="CLU_056714_3_1_0"/>
<dbReference type="Pfam" id="PF04011">
    <property type="entry name" value="LemA"/>
    <property type="match status" value="1"/>
</dbReference>
<dbReference type="InterPro" id="IPR007156">
    <property type="entry name" value="MamQ_LemA"/>
</dbReference>
<keyword evidence="6" id="KW-0175">Coiled coil</keyword>
<dbReference type="STRING" id="670487.Ocepr_0058"/>
<keyword evidence="3" id="KW-0812">Transmembrane</keyword>
<evidence type="ECO:0000256" key="4">
    <source>
        <dbReference type="ARBA" id="ARBA00022989"/>
    </source>
</evidence>
<dbReference type="SUPFAM" id="SSF140478">
    <property type="entry name" value="LemA-like"/>
    <property type="match status" value="1"/>
</dbReference>
<reference evidence="7 8" key="2">
    <citation type="journal article" date="2011" name="Stand. Genomic Sci.">
        <title>Complete genome sequence of Oceanithermus profundus type strain (506).</title>
        <authorList>
            <person name="Pati A."/>
            <person name="Zhang X."/>
            <person name="Lapidus A."/>
            <person name="Nolan M."/>
            <person name="Lucas S."/>
            <person name="Del Rio T.G."/>
            <person name="Tice H."/>
            <person name="Cheng J.F."/>
            <person name="Tapia R."/>
            <person name="Han C."/>
            <person name="Goodwin L."/>
            <person name="Pitluck S."/>
            <person name="Liolios K."/>
            <person name="Pagani I."/>
            <person name="Ivanova N."/>
            <person name="Mavromatis K."/>
            <person name="Chen A."/>
            <person name="Palaniappan K."/>
            <person name="Hauser L."/>
            <person name="Jeffries C.D."/>
            <person name="Brambilla E.M."/>
            <person name="Rohl A."/>
            <person name="Mwirichia R."/>
            <person name="Rohde M."/>
            <person name="Tindall B.J."/>
            <person name="Sikorski J."/>
            <person name="Wirth R."/>
            <person name="Goker M."/>
            <person name="Woyke T."/>
            <person name="Detter J.C."/>
            <person name="Bristow J."/>
            <person name="Eisen J.A."/>
            <person name="Markowitz V."/>
            <person name="Hugenholtz P."/>
            <person name="Kyrpides N.C."/>
            <person name="Klenk H.P."/>
            <person name="Land M."/>
        </authorList>
    </citation>
    <scope>NUCLEOTIDE SEQUENCE [LARGE SCALE GENOMIC DNA]</scope>
    <source>
        <strain evidence="8">DSM 14977 / NBRC 100410 / VKM B-2274 / 506</strain>
    </source>
</reference>